<dbReference type="EMBL" id="LR812090">
    <property type="protein sequence ID" value="CAB9492585.1"/>
    <property type="molecule type" value="Genomic_DNA"/>
</dbReference>
<organism evidence="2 3">
    <name type="scientific">Alteromonas macleodii</name>
    <name type="common">Pseudoalteromonas macleodii</name>
    <dbReference type="NCBI Taxonomy" id="28108"/>
    <lineage>
        <taxon>Bacteria</taxon>
        <taxon>Pseudomonadati</taxon>
        <taxon>Pseudomonadota</taxon>
        <taxon>Gammaproteobacteria</taxon>
        <taxon>Alteromonadales</taxon>
        <taxon>Alteromonadaceae</taxon>
        <taxon>Alteromonas/Salinimonas group</taxon>
        <taxon>Alteromonas</taxon>
    </lineage>
</organism>
<dbReference type="Proteomes" id="UP000509458">
    <property type="component" value="Chromosome"/>
</dbReference>
<feature type="transmembrane region" description="Helical" evidence="1">
    <location>
        <begin position="87"/>
        <end position="108"/>
    </location>
</feature>
<dbReference type="RefSeq" id="WP_075176702.1">
    <property type="nucleotide sequence ID" value="NZ_LR812090.1"/>
</dbReference>
<gene>
    <name evidence="2" type="ORF">ALFOR1_20016</name>
</gene>
<name>A0A6T9XVS5_ALTMA</name>
<reference evidence="2 3" key="1">
    <citation type="submission" date="2020-06" db="EMBL/GenBank/DDBJ databases">
        <authorList>
            <person name="Duchaud E."/>
        </authorList>
    </citation>
    <scope>NUCLEOTIDE SEQUENCE [LARGE SCALE GENOMIC DNA]</scope>
    <source>
        <strain evidence="2">Alteromonas fortis</strain>
    </source>
</reference>
<feature type="transmembrane region" description="Helical" evidence="1">
    <location>
        <begin position="45"/>
        <end position="66"/>
    </location>
</feature>
<dbReference type="AlphaFoldDB" id="A0A6T9XVS5"/>
<keyword evidence="1" id="KW-0812">Transmembrane</keyword>
<evidence type="ECO:0000313" key="3">
    <source>
        <dbReference type="Proteomes" id="UP000509458"/>
    </source>
</evidence>
<evidence type="ECO:0000256" key="1">
    <source>
        <dbReference type="SAM" id="Phobius"/>
    </source>
</evidence>
<sequence length="110" mass="12216">MNKMTKFFGKHYDFIKWQSECYALSVGFFTVSILCFKYLEQLVYVLGIISGVFLGLIGLGLTLAAIDKAQTYIGDKIAIKGSPLYMFWGLVYVSTAVCTGFALTLKVVSE</sequence>
<keyword evidence="1" id="KW-0472">Membrane</keyword>
<evidence type="ECO:0000313" key="2">
    <source>
        <dbReference type="EMBL" id="CAB9492585.1"/>
    </source>
</evidence>
<proteinExistence type="predicted"/>
<keyword evidence="1" id="KW-1133">Transmembrane helix</keyword>
<accession>A0A6T9XVS5</accession>
<protein>
    <submittedName>
        <fullName evidence="2">Uncharacterized protein</fullName>
    </submittedName>
</protein>